<reference evidence="2 3" key="1">
    <citation type="submission" date="2018-12" db="EMBL/GenBank/DDBJ databases">
        <authorList>
            <person name="Grouzdev D.S."/>
            <person name="Krutkina M.S."/>
        </authorList>
    </citation>
    <scope>NUCLEOTIDE SEQUENCE [LARGE SCALE GENOMIC DNA]</scope>
    <source>
        <strain evidence="2 3">RmlP026</strain>
    </source>
</reference>
<evidence type="ECO:0008006" key="4">
    <source>
        <dbReference type="Google" id="ProtNLM"/>
    </source>
</evidence>
<reference evidence="2 3" key="2">
    <citation type="submission" date="2019-02" db="EMBL/GenBank/DDBJ databases">
        <title>'Lichenibacterium ramalinii' gen. nov. sp. nov., 'Lichenibacterium minor' gen. nov. sp. nov.</title>
        <authorList>
            <person name="Pankratov T."/>
        </authorList>
    </citation>
    <scope>NUCLEOTIDE SEQUENCE [LARGE SCALE GENOMIC DNA]</scope>
    <source>
        <strain evidence="2 3">RmlP026</strain>
    </source>
</reference>
<evidence type="ECO:0000256" key="1">
    <source>
        <dbReference type="SAM" id="MobiDB-lite"/>
    </source>
</evidence>
<gene>
    <name evidence="2" type="ORF">D3273_20725</name>
</gene>
<dbReference type="EMBL" id="QYBB01000033">
    <property type="protein sequence ID" value="RYC30042.1"/>
    <property type="molecule type" value="Genomic_DNA"/>
</dbReference>
<name>A0A4Q2U192_9HYPH</name>
<evidence type="ECO:0000313" key="3">
    <source>
        <dbReference type="Proteomes" id="UP000290759"/>
    </source>
</evidence>
<comment type="caution">
    <text evidence="2">The sequence shown here is derived from an EMBL/GenBank/DDBJ whole genome shotgun (WGS) entry which is preliminary data.</text>
</comment>
<feature type="compositionally biased region" description="Low complexity" evidence="1">
    <location>
        <begin position="120"/>
        <end position="135"/>
    </location>
</feature>
<sequence length="135" mass="14477">MLRILNVLAVAVLIGSAVYAYSVKYETILYAEQIIKTRHLIAQEQDGIEKLQAEWAILTRPDRLAALADHGLNLQKLSLDQIVQPADLPDPPPKVDSIGRKLDSLGLGEPTATPNDKRVAGGAATPSSATPTASR</sequence>
<protein>
    <recommendedName>
        <fullName evidence="4">Cell division protein FtsL</fullName>
    </recommendedName>
</protein>
<dbReference type="OrthoDB" id="7165680at2"/>
<keyword evidence="3" id="KW-1185">Reference proteome</keyword>
<dbReference type="AlphaFoldDB" id="A0A4Q2U192"/>
<proteinExistence type="predicted"/>
<dbReference type="RefSeq" id="WP_129228801.1">
    <property type="nucleotide sequence ID" value="NZ_QYBB01000033.1"/>
</dbReference>
<evidence type="ECO:0000313" key="2">
    <source>
        <dbReference type="EMBL" id="RYC30042.1"/>
    </source>
</evidence>
<organism evidence="2 3">
    <name type="scientific">Lichenibacterium minor</name>
    <dbReference type="NCBI Taxonomy" id="2316528"/>
    <lineage>
        <taxon>Bacteria</taxon>
        <taxon>Pseudomonadati</taxon>
        <taxon>Pseudomonadota</taxon>
        <taxon>Alphaproteobacteria</taxon>
        <taxon>Hyphomicrobiales</taxon>
        <taxon>Lichenihabitantaceae</taxon>
        <taxon>Lichenibacterium</taxon>
    </lineage>
</organism>
<accession>A0A4Q2U192</accession>
<feature type="region of interest" description="Disordered" evidence="1">
    <location>
        <begin position="85"/>
        <end position="135"/>
    </location>
</feature>
<dbReference type="Proteomes" id="UP000290759">
    <property type="component" value="Unassembled WGS sequence"/>
</dbReference>